<dbReference type="InterPro" id="IPR036390">
    <property type="entry name" value="WH_DNA-bd_sf"/>
</dbReference>
<keyword evidence="9" id="KW-1185">Reference proteome</keyword>
<dbReference type="InterPro" id="IPR000232">
    <property type="entry name" value="HSF_DNA-bd"/>
</dbReference>
<evidence type="ECO:0000256" key="5">
    <source>
        <dbReference type="SAM" id="Coils"/>
    </source>
</evidence>
<evidence type="ECO:0000256" key="2">
    <source>
        <dbReference type="ARBA" id="ARBA00023125"/>
    </source>
</evidence>
<feature type="domain" description="HSF-type DNA-binding" evidence="7">
    <location>
        <begin position="1"/>
        <end position="136"/>
    </location>
</feature>
<evidence type="ECO:0000256" key="4">
    <source>
        <dbReference type="RuleBase" id="RU004020"/>
    </source>
</evidence>
<dbReference type="PRINTS" id="PR00056">
    <property type="entry name" value="HSFDOMAIN"/>
</dbReference>
<reference evidence="8" key="1">
    <citation type="submission" date="2023-08" db="EMBL/GenBank/DDBJ databases">
        <authorList>
            <person name="Audoor S."/>
            <person name="Bilcke G."/>
        </authorList>
    </citation>
    <scope>NUCLEOTIDE SEQUENCE</scope>
</reference>
<comment type="similarity">
    <text evidence="4">Belongs to the HSF family.</text>
</comment>
<dbReference type="AlphaFoldDB" id="A0AAD2G7D9"/>
<comment type="subcellular location">
    <subcellularLocation>
        <location evidence="1">Nucleus</location>
    </subcellularLocation>
</comment>
<feature type="compositionally biased region" description="Low complexity" evidence="6">
    <location>
        <begin position="97"/>
        <end position="110"/>
    </location>
</feature>
<dbReference type="SMART" id="SM00415">
    <property type="entry name" value="HSF"/>
    <property type="match status" value="1"/>
</dbReference>
<sequence>MVSDSDRDIVSWNGVGDSFTIKDIDAFQKHILPKYFSHSKFSSFVRQLNFYGFQKLSQDTDIRIAVPKEISSNTDGNASDDDSTHAGSVTSASNQKNPNSNSSVSSVRNPANNSARFMHEYFRRGMPELLSKIQRSTAKPKVASMEPEDYEALHKQITELKSQISQMESQVDRKVEQAVQLVRSDYMTKVTQLEAAYQSLVSVVSLLLNGKPTLRLSAGGPSSAFSPLQQHLYKNV</sequence>
<evidence type="ECO:0000259" key="7">
    <source>
        <dbReference type="SMART" id="SM00415"/>
    </source>
</evidence>
<feature type="region of interest" description="Disordered" evidence="6">
    <location>
        <begin position="71"/>
        <end position="110"/>
    </location>
</feature>
<name>A0AAD2G7D9_9STRA</name>
<dbReference type="EMBL" id="CAKOGP040002203">
    <property type="protein sequence ID" value="CAJ1965529.1"/>
    <property type="molecule type" value="Genomic_DNA"/>
</dbReference>
<dbReference type="InterPro" id="IPR036388">
    <property type="entry name" value="WH-like_DNA-bd_sf"/>
</dbReference>
<keyword evidence="5" id="KW-0175">Coiled coil</keyword>
<evidence type="ECO:0000313" key="9">
    <source>
        <dbReference type="Proteomes" id="UP001295423"/>
    </source>
</evidence>
<protein>
    <recommendedName>
        <fullName evidence="7">HSF-type DNA-binding domain-containing protein</fullName>
    </recommendedName>
</protein>
<dbReference type="GO" id="GO:0005634">
    <property type="term" value="C:nucleus"/>
    <property type="evidence" value="ECO:0007669"/>
    <property type="project" value="UniProtKB-SubCell"/>
</dbReference>
<dbReference type="PANTHER" id="PTHR10015">
    <property type="entry name" value="HEAT SHOCK TRANSCRIPTION FACTOR"/>
    <property type="match status" value="1"/>
</dbReference>
<evidence type="ECO:0000256" key="3">
    <source>
        <dbReference type="ARBA" id="ARBA00023242"/>
    </source>
</evidence>
<evidence type="ECO:0000256" key="6">
    <source>
        <dbReference type="SAM" id="MobiDB-lite"/>
    </source>
</evidence>
<dbReference type="GO" id="GO:0003700">
    <property type="term" value="F:DNA-binding transcription factor activity"/>
    <property type="evidence" value="ECO:0007669"/>
    <property type="project" value="InterPro"/>
</dbReference>
<feature type="coiled-coil region" evidence="5">
    <location>
        <begin position="150"/>
        <end position="177"/>
    </location>
</feature>
<gene>
    <name evidence="8" type="ORF">CYCCA115_LOCUS21157</name>
</gene>
<evidence type="ECO:0000313" key="8">
    <source>
        <dbReference type="EMBL" id="CAJ1965529.1"/>
    </source>
</evidence>
<evidence type="ECO:0000256" key="1">
    <source>
        <dbReference type="ARBA" id="ARBA00004123"/>
    </source>
</evidence>
<dbReference type="Gene3D" id="1.10.10.10">
    <property type="entry name" value="Winged helix-like DNA-binding domain superfamily/Winged helix DNA-binding domain"/>
    <property type="match status" value="1"/>
</dbReference>
<dbReference type="GO" id="GO:0043565">
    <property type="term" value="F:sequence-specific DNA binding"/>
    <property type="evidence" value="ECO:0007669"/>
    <property type="project" value="InterPro"/>
</dbReference>
<organism evidence="8 9">
    <name type="scientific">Cylindrotheca closterium</name>
    <dbReference type="NCBI Taxonomy" id="2856"/>
    <lineage>
        <taxon>Eukaryota</taxon>
        <taxon>Sar</taxon>
        <taxon>Stramenopiles</taxon>
        <taxon>Ochrophyta</taxon>
        <taxon>Bacillariophyta</taxon>
        <taxon>Bacillariophyceae</taxon>
        <taxon>Bacillariophycidae</taxon>
        <taxon>Bacillariales</taxon>
        <taxon>Bacillariaceae</taxon>
        <taxon>Cylindrotheca</taxon>
    </lineage>
</organism>
<accession>A0AAD2G7D9</accession>
<proteinExistence type="inferred from homology"/>
<dbReference type="Proteomes" id="UP001295423">
    <property type="component" value="Unassembled WGS sequence"/>
</dbReference>
<dbReference type="SUPFAM" id="SSF46785">
    <property type="entry name" value="Winged helix' DNA-binding domain"/>
    <property type="match status" value="1"/>
</dbReference>
<keyword evidence="2" id="KW-0238">DNA-binding</keyword>
<keyword evidence="3" id="KW-0539">Nucleus</keyword>
<dbReference type="Pfam" id="PF00447">
    <property type="entry name" value="HSF_DNA-bind"/>
    <property type="match status" value="1"/>
</dbReference>
<feature type="compositionally biased region" description="Polar residues" evidence="6">
    <location>
        <begin position="85"/>
        <end position="96"/>
    </location>
</feature>
<comment type="caution">
    <text evidence="8">The sequence shown here is derived from an EMBL/GenBank/DDBJ whole genome shotgun (WGS) entry which is preliminary data.</text>
</comment>
<dbReference type="PANTHER" id="PTHR10015:SF206">
    <property type="entry name" value="HSF-TYPE DNA-BINDING DOMAIN-CONTAINING PROTEIN"/>
    <property type="match status" value="1"/>
</dbReference>